<name>A0A023D880_ACIMT</name>
<comment type="caution">
    <text evidence="1">The sequence shown here is derived from an EMBL/GenBank/DDBJ whole genome shotgun (WGS) entry which is preliminary data.</text>
</comment>
<reference evidence="1 2" key="2">
    <citation type="journal article" date="2014" name="FEMS Microbiol. Lett.">
        <title>Draft genomic DNA sequence of the facultatively methylotrophic bacterium Acidomonas methanolica type strain MB58.</title>
        <authorList>
            <person name="Higashiura N."/>
            <person name="Hadano H."/>
            <person name="Hirakawa H."/>
            <person name="Matsutani M."/>
            <person name="Takabe S."/>
            <person name="Matsushita K."/>
            <person name="Azuma Y."/>
        </authorList>
    </citation>
    <scope>NUCLEOTIDE SEQUENCE [LARGE SCALE GENOMIC DNA]</scope>
    <source>
        <strain evidence="1 2">MB58</strain>
    </source>
</reference>
<organism evidence="1 2">
    <name type="scientific">Acidomonas methanolica NBRC 104435</name>
    <dbReference type="NCBI Taxonomy" id="1231351"/>
    <lineage>
        <taxon>Bacteria</taxon>
        <taxon>Pseudomonadati</taxon>
        <taxon>Pseudomonadota</taxon>
        <taxon>Alphaproteobacteria</taxon>
        <taxon>Acetobacterales</taxon>
        <taxon>Acetobacteraceae</taxon>
        <taxon>Acidomonas</taxon>
    </lineage>
</organism>
<proteinExistence type="predicted"/>
<dbReference type="AlphaFoldDB" id="A0A023D880"/>
<protein>
    <submittedName>
        <fullName evidence="1">Uncharacterized protein</fullName>
    </submittedName>
</protein>
<dbReference type="Proteomes" id="UP000019760">
    <property type="component" value="Unassembled WGS sequence"/>
</dbReference>
<dbReference type="OrthoDB" id="7278892at2"/>
<sequence>MSQVVSFTPRLPQLDVLWAVVARQGRQARIADIHASRSAAEADRDWRAGQVRAYLQFLIGERRPIPKYSVQQVRRSDLPRLWKPLPALGFLRGEFF</sequence>
<dbReference type="RefSeq" id="WP_042060514.1">
    <property type="nucleotide sequence ID" value="NZ_BAND01000096.1"/>
</dbReference>
<dbReference type="EMBL" id="BAND01000096">
    <property type="protein sequence ID" value="GAJ30011.1"/>
    <property type="molecule type" value="Genomic_DNA"/>
</dbReference>
<evidence type="ECO:0000313" key="1">
    <source>
        <dbReference type="EMBL" id="GAJ30011.1"/>
    </source>
</evidence>
<keyword evidence="2" id="KW-1185">Reference proteome</keyword>
<gene>
    <name evidence="1" type="ORF">Amme_097_006</name>
</gene>
<evidence type="ECO:0000313" key="2">
    <source>
        <dbReference type="Proteomes" id="UP000019760"/>
    </source>
</evidence>
<accession>A0A023D880</accession>
<reference evidence="2" key="1">
    <citation type="journal article" date="2014" name="FEMS Microbiol. Lett.">
        <title>Draft Genomic DNA Sequence of the Facultatively Methylotrophic Bacterium Acidomonas methanolica type strain MB58.</title>
        <authorList>
            <person name="Higashiura N."/>
            <person name="Hadano H."/>
            <person name="Hirakawa H."/>
            <person name="Matsutani M."/>
            <person name="Takabe S."/>
            <person name="Matsushita K."/>
            <person name="Azuma Y."/>
        </authorList>
    </citation>
    <scope>NUCLEOTIDE SEQUENCE [LARGE SCALE GENOMIC DNA]</scope>
    <source>
        <strain evidence="2">MB58</strain>
    </source>
</reference>